<dbReference type="InterPro" id="IPR035956">
    <property type="entry name" value="RimP_N_sf"/>
</dbReference>
<evidence type="ECO:0000313" key="6">
    <source>
        <dbReference type="EMBL" id="PIP19754.1"/>
    </source>
</evidence>
<feature type="domain" description="Ribosome maturation factor RimP N-terminal" evidence="4">
    <location>
        <begin position="13"/>
        <end position="86"/>
    </location>
</feature>
<dbReference type="InterPro" id="IPR003728">
    <property type="entry name" value="Ribosome_maturation_RimP"/>
</dbReference>
<dbReference type="PANTHER" id="PTHR33867:SF1">
    <property type="entry name" value="RIBOSOME MATURATION FACTOR RIMP"/>
    <property type="match status" value="1"/>
</dbReference>
<proteinExistence type="inferred from homology"/>
<dbReference type="CDD" id="cd01734">
    <property type="entry name" value="YlxS_C"/>
    <property type="match status" value="1"/>
</dbReference>
<feature type="domain" description="Ribosome maturation factor RimP C-terminal" evidence="5">
    <location>
        <begin position="89"/>
        <end position="152"/>
    </location>
</feature>
<organism evidence="6 7">
    <name type="scientific">Candidatus Sherwoodlollariibacterium unditelluris</name>
    <dbReference type="NCBI Taxonomy" id="1974757"/>
    <lineage>
        <taxon>Bacteria</taxon>
        <taxon>Pseudomonadati</taxon>
        <taxon>Candidatus Omnitrophota</taxon>
        <taxon>Candidatus Sherwoodlollariibacterium</taxon>
    </lineage>
</organism>
<dbReference type="GO" id="GO:0000028">
    <property type="term" value="P:ribosomal small subunit assembly"/>
    <property type="evidence" value="ECO:0007669"/>
    <property type="project" value="TreeGrafter"/>
</dbReference>
<dbReference type="Pfam" id="PF02576">
    <property type="entry name" value="RimP_N"/>
    <property type="match status" value="1"/>
</dbReference>
<dbReference type="InterPro" id="IPR028998">
    <property type="entry name" value="RimP_C"/>
</dbReference>
<dbReference type="HAMAP" id="MF_01077">
    <property type="entry name" value="RimP"/>
    <property type="match status" value="1"/>
</dbReference>
<dbReference type="InterPro" id="IPR036847">
    <property type="entry name" value="RimP_C_sf"/>
</dbReference>
<comment type="caution">
    <text evidence="6">The sequence shown here is derived from an EMBL/GenBank/DDBJ whole genome shotgun (WGS) entry which is preliminary data.</text>
</comment>
<comment type="similarity">
    <text evidence="3">Belongs to the RimP family.</text>
</comment>
<dbReference type="SUPFAM" id="SSF74942">
    <property type="entry name" value="YhbC-like, C-terminal domain"/>
    <property type="match status" value="1"/>
</dbReference>
<dbReference type="Gene3D" id="2.30.30.180">
    <property type="entry name" value="Ribosome maturation factor RimP, C-terminal domain"/>
    <property type="match status" value="1"/>
</dbReference>
<dbReference type="GO" id="GO:0005829">
    <property type="term" value="C:cytosol"/>
    <property type="evidence" value="ECO:0007669"/>
    <property type="project" value="TreeGrafter"/>
</dbReference>
<evidence type="ECO:0000256" key="2">
    <source>
        <dbReference type="ARBA" id="ARBA00022517"/>
    </source>
</evidence>
<keyword evidence="2 3" id="KW-0690">Ribosome biogenesis</keyword>
<comment type="function">
    <text evidence="3">Required for maturation of 30S ribosomal subunits.</text>
</comment>
<name>A0A2G9YKJ7_9BACT</name>
<protein>
    <recommendedName>
        <fullName evidence="3">Ribosome maturation factor RimP</fullName>
    </recommendedName>
</protein>
<evidence type="ECO:0000256" key="1">
    <source>
        <dbReference type="ARBA" id="ARBA00022490"/>
    </source>
</evidence>
<keyword evidence="1 3" id="KW-0963">Cytoplasm</keyword>
<dbReference type="Pfam" id="PF17384">
    <property type="entry name" value="DUF150_C"/>
    <property type="match status" value="1"/>
</dbReference>
<evidence type="ECO:0000313" key="7">
    <source>
        <dbReference type="Proteomes" id="UP000231292"/>
    </source>
</evidence>
<evidence type="ECO:0000259" key="5">
    <source>
        <dbReference type="Pfam" id="PF17384"/>
    </source>
</evidence>
<reference evidence="6 7" key="1">
    <citation type="submission" date="2017-09" db="EMBL/GenBank/DDBJ databases">
        <title>Depth-based differentiation of microbial function through sediment-hosted aquifers and enrichment of novel symbionts in the deep terrestrial subsurface.</title>
        <authorList>
            <person name="Probst A.J."/>
            <person name="Ladd B."/>
            <person name="Jarett J.K."/>
            <person name="Geller-Mcgrath D.E."/>
            <person name="Sieber C.M."/>
            <person name="Emerson J.B."/>
            <person name="Anantharaman K."/>
            <person name="Thomas B.C."/>
            <person name="Malmstrom R."/>
            <person name="Stieglmeier M."/>
            <person name="Klingl A."/>
            <person name="Woyke T."/>
            <person name="Ryan C.M."/>
            <person name="Banfield J.F."/>
        </authorList>
    </citation>
    <scope>NUCLEOTIDE SEQUENCE [LARGE SCALE GENOMIC DNA]</scope>
    <source>
        <strain evidence="6">CG23_combo_of_CG06-09_8_20_14_all_41_10</strain>
    </source>
</reference>
<dbReference type="EMBL" id="PCRK01000023">
    <property type="protein sequence ID" value="PIP19754.1"/>
    <property type="molecule type" value="Genomic_DNA"/>
</dbReference>
<dbReference type="Gene3D" id="3.30.300.70">
    <property type="entry name" value="RimP-like superfamily, N-terminal"/>
    <property type="match status" value="1"/>
</dbReference>
<evidence type="ECO:0000256" key="3">
    <source>
        <dbReference type="HAMAP-Rule" id="MF_01077"/>
    </source>
</evidence>
<gene>
    <name evidence="3" type="primary">rimP</name>
    <name evidence="6" type="ORF">COX41_01185</name>
</gene>
<dbReference type="InterPro" id="IPR028989">
    <property type="entry name" value="RimP_N"/>
</dbReference>
<evidence type="ECO:0000259" key="4">
    <source>
        <dbReference type="Pfam" id="PF02576"/>
    </source>
</evidence>
<dbReference type="PANTHER" id="PTHR33867">
    <property type="entry name" value="RIBOSOME MATURATION FACTOR RIMP"/>
    <property type="match status" value="1"/>
</dbReference>
<sequence>MDREVLISQLNILLEDYLKSLNLILVDIIYRYEGRDLVLRILTDKLTGGITLDECAILNRDIGGLLDEKDIIQGRYILEISSPGLDRPLKTKNDFLRCLNKSARFFLNELINGKLEWEGLINKVGEDSVFISVEDNLIEVPFLKINKARLII</sequence>
<dbReference type="Proteomes" id="UP000231292">
    <property type="component" value="Unassembled WGS sequence"/>
</dbReference>
<dbReference type="GO" id="GO:0006412">
    <property type="term" value="P:translation"/>
    <property type="evidence" value="ECO:0007669"/>
    <property type="project" value="TreeGrafter"/>
</dbReference>
<dbReference type="SUPFAM" id="SSF75420">
    <property type="entry name" value="YhbC-like, N-terminal domain"/>
    <property type="match status" value="1"/>
</dbReference>
<dbReference type="AlphaFoldDB" id="A0A2G9YKJ7"/>
<accession>A0A2G9YKJ7</accession>
<comment type="subcellular location">
    <subcellularLocation>
        <location evidence="3">Cytoplasm</location>
    </subcellularLocation>
</comment>